<dbReference type="InterPro" id="IPR029028">
    <property type="entry name" value="Alpha/beta_knot_MTases"/>
</dbReference>
<dbReference type="InterPro" id="IPR051259">
    <property type="entry name" value="rRNA_Methyltransferase"/>
</dbReference>
<dbReference type="PANTHER" id="PTHR43191">
    <property type="entry name" value="RRNA METHYLTRANSFERASE 3"/>
    <property type="match status" value="1"/>
</dbReference>
<feature type="domain" description="tRNA/rRNA methyltransferase SpoU type" evidence="3">
    <location>
        <begin position="223"/>
        <end position="363"/>
    </location>
</feature>
<evidence type="ECO:0000256" key="1">
    <source>
        <dbReference type="ARBA" id="ARBA00022603"/>
    </source>
</evidence>
<dbReference type="GO" id="GO:0004482">
    <property type="term" value="F:mRNA 5'-cap (guanine-N7-)-methyltransferase activity"/>
    <property type="evidence" value="ECO:0007669"/>
    <property type="project" value="UniProtKB-EC"/>
</dbReference>
<dbReference type="PANTHER" id="PTHR43191:SF2">
    <property type="entry name" value="RRNA METHYLTRANSFERASE 3, MITOCHONDRIAL"/>
    <property type="match status" value="1"/>
</dbReference>
<dbReference type="Gene3D" id="3.40.1280.10">
    <property type="match status" value="1"/>
</dbReference>
<dbReference type="GO" id="GO:0003723">
    <property type="term" value="F:RNA binding"/>
    <property type="evidence" value="ECO:0007669"/>
    <property type="project" value="InterPro"/>
</dbReference>
<gene>
    <name evidence="4" type="ORF">PCHDS_000347500</name>
</gene>
<accession>A0A1C6YJ87</accession>
<evidence type="ECO:0000313" key="5">
    <source>
        <dbReference type="Proteomes" id="UP000507536"/>
    </source>
</evidence>
<evidence type="ECO:0000313" key="4">
    <source>
        <dbReference type="EMBL" id="SCM23390.1"/>
    </source>
</evidence>
<protein>
    <submittedName>
        <fullName evidence="4">RNA methyltransferase, putative</fullName>
        <ecNumber evidence="4">2.1.1.56</ecNumber>
    </submittedName>
</protein>
<keyword evidence="2 4" id="KW-0808">Transferase</keyword>
<dbReference type="CDD" id="cd18095">
    <property type="entry name" value="SpoU-like_rRNA-MTase"/>
    <property type="match status" value="1"/>
</dbReference>
<keyword evidence="1 4" id="KW-0489">Methyltransferase</keyword>
<reference evidence="4 5" key="1">
    <citation type="submission" date="2016-08" db="EMBL/GenBank/DDBJ databases">
        <authorList>
            <consortium name="Pathogen Informatics"/>
        </authorList>
    </citation>
    <scope>NUCLEOTIDE SEQUENCE [LARGE SCALE GENOMIC DNA]</scope>
    <source>
        <strain evidence="4 5">DS</strain>
    </source>
</reference>
<dbReference type="EMBL" id="LT608192">
    <property type="protein sequence ID" value="SCM23390.1"/>
    <property type="molecule type" value="Genomic_DNA"/>
</dbReference>
<name>A0A1C6YJ87_PLACE</name>
<dbReference type="EC" id="2.1.1.56" evidence="4"/>
<dbReference type="AlphaFoldDB" id="A0A1C6YJ87"/>
<dbReference type="InterPro" id="IPR029026">
    <property type="entry name" value="tRNA_m1G_MTases_N"/>
</dbReference>
<evidence type="ECO:0000256" key="2">
    <source>
        <dbReference type="ARBA" id="ARBA00022679"/>
    </source>
</evidence>
<dbReference type="Pfam" id="PF00588">
    <property type="entry name" value="SpoU_methylase"/>
    <property type="match status" value="1"/>
</dbReference>
<sequence>MKISANIIRKYVGSNKYICSFPFFDIHHKLGNSIKNNHSVFRFNDKIVTLFSTLNENSKQNKDELTSTDSSLNPHWIGMEQSEVYKKVVKEEQKKIDYIKKNGENNEYLSISKRSKLMKYIIRLRKKSNFRKKNNAFFVKGTKTIMNLSRDHNLNMEVVLSNSKTFLKYFKDKCNKLYYVNNDILNYIFLDSLKFMKDKNYDSVAIVKMPNIENTKTEKKIKFLLALDRIRYAYNLGKILNIAYSMNIDFIFYIHNTVDPYNHQVMDITSGKHLFIPYNVGSYNELNQFCEQNNLVPIVAHTNGMTPQSILKNITNQGVCLILGNESTGPHKDIFSFAKPVCLPMHEMTNSLNVSVAAGILIHYLKNGL</sequence>
<evidence type="ECO:0000259" key="3">
    <source>
        <dbReference type="Pfam" id="PF00588"/>
    </source>
</evidence>
<dbReference type="SUPFAM" id="SSF75217">
    <property type="entry name" value="alpha/beta knot"/>
    <property type="match status" value="1"/>
</dbReference>
<proteinExistence type="predicted"/>
<organism evidence="4 5">
    <name type="scientific">Plasmodium chabaudi adami</name>
    <dbReference type="NCBI Taxonomy" id="5826"/>
    <lineage>
        <taxon>Eukaryota</taxon>
        <taxon>Sar</taxon>
        <taxon>Alveolata</taxon>
        <taxon>Apicomplexa</taxon>
        <taxon>Aconoidasida</taxon>
        <taxon>Haemosporida</taxon>
        <taxon>Plasmodiidae</taxon>
        <taxon>Plasmodium</taxon>
        <taxon>Plasmodium (Vinckeia)</taxon>
    </lineage>
</organism>
<dbReference type="Proteomes" id="UP000507536">
    <property type="component" value="Chromosome 12"/>
</dbReference>
<dbReference type="InterPro" id="IPR001537">
    <property type="entry name" value="SpoU_MeTrfase"/>
</dbReference>